<proteinExistence type="predicted"/>
<dbReference type="PANTHER" id="PTHR47331:SF5">
    <property type="entry name" value="RIBONUCLEASE H"/>
    <property type="match status" value="1"/>
</dbReference>
<keyword evidence="2" id="KW-1185">Reference proteome</keyword>
<comment type="caution">
    <text evidence="1">The sequence shown here is derived from an EMBL/GenBank/DDBJ whole genome shotgun (WGS) entry which is preliminary data.</text>
</comment>
<evidence type="ECO:0000313" key="1">
    <source>
        <dbReference type="EMBL" id="KAK2551660.1"/>
    </source>
</evidence>
<organism evidence="1 2">
    <name type="scientific">Acropora cervicornis</name>
    <name type="common">Staghorn coral</name>
    <dbReference type="NCBI Taxonomy" id="6130"/>
    <lineage>
        <taxon>Eukaryota</taxon>
        <taxon>Metazoa</taxon>
        <taxon>Cnidaria</taxon>
        <taxon>Anthozoa</taxon>
        <taxon>Hexacorallia</taxon>
        <taxon>Scleractinia</taxon>
        <taxon>Astrocoeniina</taxon>
        <taxon>Acroporidae</taxon>
        <taxon>Acropora</taxon>
    </lineage>
</organism>
<dbReference type="EMBL" id="JARQWQ010000095">
    <property type="protein sequence ID" value="KAK2551660.1"/>
    <property type="molecule type" value="Genomic_DNA"/>
</dbReference>
<evidence type="ECO:0000313" key="2">
    <source>
        <dbReference type="Proteomes" id="UP001249851"/>
    </source>
</evidence>
<accession>A0AAD9UW07</accession>
<protein>
    <submittedName>
        <fullName evidence="1">Uncharacterized protein</fullName>
    </submittedName>
</protein>
<sequence>MQEFSDFLQQVEVASEYIPNLKIFEFSSKLKSLVDKLPGWFKTKWSTKVQRGNNNNIDATTTLTTQASPIARRSWGTDESKRVFKPLASPDDQRAVSSPKQVFCSYHKTKTHNLNECQKFHDLDFKEQKEFLFKSSFCFNCANANKHIGKNCDQGLPHCKYVETDTLQSFMICQGQKTSFDKYSFLLFRLGVMGAEDQGEESSRHSTSDEDDPVAKAVLPQIFRGKRKVKLALNSSSSCEVLLQKLSDTVTTLGFPATDNAGEIVVSLWDLLSEKLRESETVPYNDWAREWKDQYPDNERQCDKVTVYECAPTVVILTLQKGTTTLTPKKDNQPIQMPSYIREDDFTHPEDGCIHSLDCTGGSLFLFRMIVHSEVRNHQYSMVKIQDSTCMVHDDLCTYEVNLTAELLKNHGGKDCSDSAVSRGHWLGNPANFKGTFCCFGFDVETYHHVTMTLHSLFQSKMADSADFLNGDDLEAILDILEADKEMEEEFINEDENVQSQEMLE</sequence>
<reference evidence="1" key="2">
    <citation type="journal article" date="2023" name="Science">
        <title>Genomic signatures of disease resistance in endangered staghorn corals.</title>
        <authorList>
            <person name="Vollmer S.V."/>
            <person name="Selwyn J.D."/>
            <person name="Despard B.A."/>
            <person name="Roesel C.L."/>
        </authorList>
    </citation>
    <scope>NUCLEOTIDE SEQUENCE</scope>
    <source>
        <strain evidence="1">K2</strain>
    </source>
</reference>
<gene>
    <name evidence="1" type="ORF">P5673_027442</name>
</gene>
<dbReference type="AlphaFoldDB" id="A0AAD9UW07"/>
<dbReference type="PANTHER" id="PTHR47331">
    <property type="entry name" value="PHD-TYPE DOMAIN-CONTAINING PROTEIN"/>
    <property type="match status" value="1"/>
</dbReference>
<name>A0AAD9UW07_ACRCE</name>
<reference evidence="1" key="1">
    <citation type="journal article" date="2023" name="G3 (Bethesda)">
        <title>Whole genome assembly and annotation of the endangered Caribbean coral Acropora cervicornis.</title>
        <authorList>
            <person name="Selwyn J.D."/>
            <person name="Vollmer S.V."/>
        </authorList>
    </citation>
    <scope>NUCLEOTIDE SEQUENCE</scope>
    <source>
        <strain evidence="1">K2</strain>
    </source>
</reference>
<dbReference type="Proteomes" id="UP001249851">
    <property type="component" value="Unassembled WGS sequence"/>
</dbReference>